<dbReference type="GO" id="GO:0016020">
    <property type="term" value="C:membrane"/>
    <property type="evidence" value="ECO:0007669"/>
    <property type="project" value="TreeGrafter"/>
</dbReference>
<evidence type="ECO:0000313" key="9">
    <source>
        <dbReference type="EMBL" id="GEP70468.1"/>
    </source>
</evidence>
<evidence type="ECO:0000256" key="6">
    <source>
        <dbReference type="PIRSR" id="PIRSR625705-1"/>
    </source>
</evidence>
<evidence type="ECO:0000256" key="4">
    <source>
        <dbReference type="ARBA" id="ARBA00022801"/>
    </source>
</evidence>
<keyword evidence="10" id="KW-1185">Reference proteome</keyword>
<evidence type="ECO:0000256" key="2">
    <source>
        <dbReference type="ARBA" id="ARBA00006285"/>
    </source>
</evidence>
<evidence type="ECO:0000259" key="7">
    <source>
        <dbReference type="Pfam" id="PF00728"/>
    </source>
</evidence>
<dbReference type="InterPro" id="IPR017853">
    <property type="entry name" value="GH"/>
</dbReference>
<dbReference type="EMBL" id="BKAL01000013">
    <property type="protein sequence ID" value="GEP70468.1"/>
    <property type="molecule type" value="Genomic_DNA"/>
</dbReference>
<evidence type="ECO:0000256" key="5">
    <source>
        <dbReference type="ARBA" id="ARBA00023295"/>
    </source>
</evidence>
<gene>
    <name evidence="9" type="ORF">CSO01_31830</name>
</gene>
<comment type="caution">
    <text evidence="9">The sequence shown here is derived from an EMBL/GenBank/DDBJ whole genome shotgun (WGS) entry which is preliminary data.</text>
</comment>
<dbReference type="InterPro" id="IPR015883">
    <property type="entry name" value="Glyco_hydro_20_cat"/>
</dbReference>
<dbReference type="Pfam" id="PF00728">
    <property type="entry name" value="Glyco_hydro_20"/>
    <property type="match status" value="2"/>
</dbReference>
<comment type="similarity">
    <text evidence="2">Belongs to the glycosyl hydrolase 20 family.</text>
</comment>
<sequence length="493" mass="52919">MAVPEIAVVPRPVSLVPSPEAPFVVAPDTPLLVDPRPELITVAVLAADLLGRVIGDAIEVRYGDDGSDGAIRLRLTEALPGGDEAYRLVVGPGRVLVEARTATGLVHGVVTLRQLVRHAPDGTVSVPAVRIEDVPRYAWRGLSLDVARHFFGLDDLKLVVGLLAHYKLNVLHLHLTDDQGWRLEMPSRPLLTARSSGTAVGGGPGGFLTTAQFAELVTYAHTRGVTVVPEIDVPGHVNAALHAYGALTPSGEPTEPYTGIEVGFSRLHADVPATGPFLADVLGDVAALTPGDYLHIGGDEALELTPTEYARLVTLASDAVRAYGKQVVGWQEIAHAPVTPGTVVQYWDDREGARADRDAVVAAARAGARVLMSPGNRTYLDMVYDSSTPLGQDWAGAIELRDAYEWEPSTLVPGLPTDAVVGVEAAIWTETIATLPELTQMLLPRLAAVAEVAWTQPERRDWPGFRARVAGQAAFWDRLGLSWYPSPQVDWRR</sequence>
<feature type="domain" description="Glycoside hydrolase family 20 catalytic" evidence="7">
    <location>
        <begin position="137"/>
        <end position="301"/>
    </location>
</feature>
<dbReference type="Pfam" id="PF02838">
    <property type="entry name" value="Glyco_hydro_20b"/>
    <property type="match status" value="1"/>
</dbReference>
<dbReference type="InterPro" id="IPR025705">
    <property type="entry name" value="Beta_hexosaminidase_sua/sub"/>
</dbReference>
<proteinExistence type="inferred from homology"/>
<evidence type="ECO:0000256" key="3">
    <source>
        <dbReference type="ARBA" id="ARBA00012663"/>
    </source>
</evidence>
<dbReference type="EC" id="3.2.1.52" evidence="3"/>
<dbReference type="SUPFAM" id="SSF51445">
    <property type="entry name" value="(Trans)glycosidases"/>
    <property type="match status" value="1"/>
</dbReference>
<dbReference type="InterPro" id="IPR029018">
    <property type="entry name" value="Hex-like_dom2"/>
</dbReference>
<dbReference type="Proteomes" id="UP000321798">
    <property type="component" value="Unassembled WGS sequence"/>
</dbReference>
<dbReference type="PRINTS" id="PR00738">
    <property type="entry name" value="GLHYDRLASE20"/>
</dbReference>
<reference evidence="9 10" key="1">
    <citation type="submission" date="2019-07" db="EMBL/GenBank/DDBJ databases">
        <title>Whole genome shotgun sequence of Cellulomonas soli NBRC 109434.</title>
        <authorList>
            <person name="Hosoyama A."/>
            <person name="Uohara A."/>
            <person name="Ohji S."/>
            <person name="Ichikawa N."/>
        </authorList>
    </citation>
    <scope>NUCLEOTIDE SEQUENCE [LARGE SCALE GENOMIC DNA]</scope>
    <source>
        <strain evidence="9 10">NBRC 109434</strain>
    </source>
</reference>
<keyword evidence="4" id="KW-0378">Hydrolase</keyword>
<dbReference type="Gene3D" id="3.20.20.80">
    <property type="entry name" value="Glycosidases"/>
    <property type="match status" value="1"/>
</dbReference>
<name>A0A512PGY0_9CELL</name>
<evidence type="ECO:0000313" key="10">
    <source>
        <dbReference type="Proteomes" id="UP000321798"/>
    </source>
</evidence>
<comment type="catalytic activity">
    <reaction evidence="1">
        <text>Hydrolysis of terminal non-reducing N-acetyl-D-hexosamine residues in N-acetyl-beta-D-hexosaminides.</text>
        <dbReference type="EC" id="3.2.1.52"/>
    </reaction>
</comment>
<dbReference type="GO" id="GO:0004563">
    <property type="term" value="F:beta-N-acetylhexosaminidase activity"/>
    <property type="evidence" value="ECO:0007669"/>
    <property type="project" value="UniProtKB-EC"/>
</dbReference>
<feature type="domain" description="Beta-hexosaminidase bacterial type N-terminal" evidence="8">
    <location>
        <begin position="6"/>
        <end position="133"/>
    </location>
</feature>
<evidence type="ECO:0000259" key="8">
    <source>
        <dbReference type="Pfam" id="PF02838"/>
    </source>
</evidence>
<organism evidence="9 10">
    <name type="scientific">Cellulomonas soli</name>
    <dbReference type="NCBI Taxonomy" id="931535"/>
    <lineage>
        <taxon>Bacteria</taxon>
        <taxon>Bacillati</taxon>
        <taxon>Actinomycetota</taxon>
        <taxon>Actinomycetes</taxon>
        <taxon>Micrococcales</taxon>
        <taxon>Cellulomonadaceae</taxon>
        <taxon>Cellulomonas</taxon>
    </lineage>
</organism>
<accession>A0A512PGY0</accession>
<dbReference type="Gene3D" id="3.30.379.10">
    <property type="entry name" value="Chitobiase/beta-hexosaminidase domain 2-like"/>
    <property type="match status" value="1"/>
</dbReference>
<evidence type="ECO:0000256" key="1">
    <source>
        <dbReference type="ARBA" id="ARBA00001231"/>
    </source>
</evidence>
<dbReference type="InterPro" id="IPR015882">
    <property type="entry name" value="HEX_bac_N"/>
</dbReference>
<dbReference type="AlphaFoldDB" id="A0A512PGY0"/>
<protein>
    <recommendedName>
        <fullName evidence="3">beta-N-acetylhexosaminidase</fullName>
        <ecNumber evidence="3">3.2.1.52</ecNumber>
    </recommendedName>
</protein>
<dbReference type="SUPFAM" id="SSF55545">
    <property type="entry name" value="beta-N-acetylhexosaminidase-like domain"/>
    <property type="match status" value="1"/>
</dbReference>
<feature type="active site" description="Proton donor" evidence="6">
    <location>
        <position position="300"/>
    </location>
</feature>
<dbReference type="PANTHER" id="PTHR22600">
    <property type="entry name" value="BETA-HEXOSAMINIDASE"/>
    <property type="match status" value="1"/>
</dbReference>
<dbReference type="PANTHER" id="PTHR22600:SF57">
    <property type="entry name" value="BETA-N-ACETYLHEXOSAMINIDASE"/>
    <property type="match status" value="1"/>
</dbReference>
<keyword evidence="5" id="KW-0326">Glycosidase</keyword>
<dbReference type="GO" id="GO:0005975">
    <property type="term" value="P:carbohydrate metabolic process"/>
    <property type="evidence" value="ECO:0007669"/>
    <property type="project" value="InterPro"/>
</dbReference>
<dbReference type="GO" id="GO:0030203">
    <property type="term" value="P:glycosaminoglycan metabolic process"/>
    <property type="evidence" value="ECO:0007669"/>
    <property type="project" value="TreeGrafter"/>
</dbReference>
<feature type="domain" description="Glycoside hydrolase family 20 catalytic" evidence="7">
    <location>
        <begin position="314"/>
        <end position="456"/>
    </location>
</feature>
<dbReference type="CDD" id="cd06568">
    <property type="entry name" value="GH20_SpHex_like"/>
    <property type="match status" value="1"/>
</dbReference>